<dbReference type="Proteomes" id="UP000235564">
    <property type="component" value="Unassembled WGS sequence"/>
</dbReference>
<dbReference type="PANTHER" id="PTHR23416">
    <property type="entry name" value="SIALIC ACID SYNTHASE-RELATED"/>
    <property type="match status" value="1"/>
</dbReference>
<reference evidence="1 2" key="1">
    <citation type="submission" date="2017-09" db="EMBL/GenBank/DDBJ databases">
        <title>Bacterial strain isolated from the female urinary microbiota.</title>
        <authorList>
            <person name="Thomas-White K."/>
            <person name="Kumar N."/>
            <person name="Forster S."/>
            <person name="Putonti C."/>
            <person name="Lawley T."/>
            <person name="Wolfe A.J."/>
        </authorList>
    </citation>
    <scope>NUCLEOTIDE SEQUENCE [LARGE SCALE GENOMIC DNA]</scope>
    <source>
        <strain evidence="1 2">UMB0536</strain>
    </source>
</reference>
<dbReference type="Gene3D" id="2.160.10.10">
    <property type="entry name" value="Hexapeptide repeat proteins"/>
    <property type="match status" value="1"/>
</dbReference>
<proteinExistence type="predicted"/>
<sequence>MNIIKRIYNFIGLLYRWSSSERYIDYLRKKGVTVGNNVIFCEPRTTAIDVSRPCLIEIGNDVNINTHFTIMTHDFANFVFRNYMLDYVNNCGKVIIGNNIYIGTKVTILRGVTIGDNCVIGAGSVVTKDIPANSVAVGVPCKVVSTIEKYYEKRKSAGLEEAKEYIRYFRKHNHRNPKISEMREEWMYFVDATNMDQYPEIPIKQRVGRGYDKWLKEYRAPYKSYEEFMNSVN</sequence>
<dbReference type="Pfam" id="PF00132">
    <property type="entry name" value="Hexapep"/>
    <property type="match status" value="1"/>
</dbReference>
<comment type="caution">
    <text evidence="1">The sequence shown here is derived from an EMBL/GenBank/DDBJ whole genome shotgun (WGS) entry which is preliminary data.</text>
</comment>
<name>A0A2N6QRB9_9BACT</name>
<dbReference type="RefSeq" id="WP_102697284.1">
    <property type="nucleotide sequence ID" value="NZ_PNGJ01000004.1"/>
</dbReference>
<dbReference type="PANTHER" id="PTHR23416:SF78">
    <property type="entry name" value="LIPOPOLYSACCHARIDE BIOSYNTHESIS O-ACETYL TRANSFERASE WBBJ-RELATED"/>
    <property type="match status" value="1"/>
</dbReference>
<dbReference type="CDD" id="cd04647">
    <property type="entry name" value="LbH_MAT_like"/>
    <property type="match status" value="1"/>
</dbReference>
<dbReference type="OrthoDB" id="9812571at2"/>
<gene>
    <name evidence="1" type="ORF">CJ231_06635</name>
</gene>
<keyword evidence="1" id="KW-0808">Transferase</keyword>
<dbReference type="SUPFAM" id="SSF51161">
    <property type="entry name" value="Trimeric LpxA-like enzymes"/>
    <property type="match status" value="1"/>
</dbReference>
<evidence type="ECO:0000313" key="2">
    <source>
        <dbReference type="Proteomes" id="UP000235564"/>
    </source>
</evidence>
<dbReference type="AlphaFoldDB" id="A0A2N6QRB9"/>
<dbReference type="EMBL" id="PNGJ01000004">
    <property type="protein sequence ID" value="PMC24381.1"/>
    <property type="molecule type" value="Genomic_DNA"/>
</dbReference>
<dbReference type="InterPro" id="IPR011004">
    <property type="entry name" value="Trimer_LpxA-like_sf"/>
</dbReference>
<dbReference type="GO" id="GO:0016740">
    <property type="term" value="F:transferase activity"/>
    <property type="evidence" value="ECO:0007669"/>
    <property type="project" value="UniProtKB-KW"/>
</dbReference>
<accession>A0A2N6QRB9</accession>
<organism evidence="1 2">
    <name type="scientific">Hoylesella buccalis</name>
    <dbReference type="NCBI Taxonomy" id="28127"/>
    <lineage>
        <taxon>Bacteria</taxon>
        <taxon>Pseudomonadati</taxon>
        <taxon>Bacteroidota</taxon>
        <taxon>Bacteroidia</taxon>
        <taxon>Bacteroidales</taxon>
        <taxon>Prevotellaceae</taxon>
        <taxon>Hoylesella</taxon>
    </lineage>
</organism>
<dbReference type="InterPro" id="IPR001451">
    <property type="entry name" value="Hexapep"/>
</dbReference>
<protein>
    <submittedName>
        <fullName evidence="1">Acetyltransferase</fullName>
    </submittedName>
</protein>
<dbReference type="InterPro" id="IPR051159">
    <property type="entry name" value="Hexapeptide_acetyltransf"/>
</dbReference>
<evidence type="ECO:0000313" key="1">
    <source>
        <dbReference type="EMBL" id="PMC24381.1"/>
    </source>
</evidence>